<dbReference type="Proteomes" id="UP000654482">
    <property type="component" value="Unassembled WGS sequence"/>
</dbReference>
<dbReference type="AlphaFoldDB" id="A0A8J7AW67"/>
<dbReference type="NCBIfam" id="TIGR02595">
    <property type="entry name" value="PEP_CTERM"/>
    <property type="match status" value="1"/>
</dbReference>
<reference evidence="2" key="1">
    <citation type="submission" date="2020-10" db="EMBL/GenBank/DDBJ databases">
        <authorList>
            <person name="Castelo-Branco R."/>
            <person name="Eusebio N."/>
            <person name="Adriana R."/>
            <person name="Vieira A."/>
            <person name="Brugerolle De Fraissinette N."/>
            <person name="Rezende De Castro R."/>
            <person name="Schneider M.P."/>
            <person name="Vasconcelos V."/>
            <person name="Leao P.N."/>
        </authorList>
    </citation>
    <scope>NUCLEOTIDE SEQUENCE</scope>
    <source>
        <strain evidence="2">LEGE 07157</strain>
    </source>
</reference>
<organism evidence="2 3">
    <name type="scientific">Lusitaniella coriacea LEGE 07157</name>
    <dbReference type="NCBI Taxonomy" id="945747"/>
    <lineage>
        <taxon>Bacteria</taxon>
        <taxon>Bacillati</taxon>
        <taxon>Cyanobacteriota</taxon>
        <taxon>Cyanophyceae</taxon>
        <taxon>Spirulinales</taxon>
        <taxon>Lusitaniellaceae</taxon>
        <taxon>Lusitaniella</taxon>
    </lineage>
</organism>
<sequence length="217" mass="23603">MMSLMKNLGILTATVTTIGFATTGEALALKKILPVEKALGFENPSISTDGSPVYNGDFLIKPDPFRPIVGDGVDEETTWTFDFSPVKNVKSVFQAGLILDLTPKSSLIDTDEFKIDGLKFINTDIIHNLEVGKKQDVFINLLDFYSSSQLTKVFNENKGKLPFVYRDDAIVSRAELSLGVDVPEPASVVSLFAVGVLGTGSLLKRKQKKGNLGEDSK</sequence>
<evidence type="ECO:0000313" key="2">
    <source>
        <dbReference type="EMBL" id="MBE9114462.1"/>
    </source>
</evidence>
<keyword evidence="3" id="KW-1185">Reference proteome</keyword>
<dbReference type="Pfam" id="PF07589">
    <property type="entry name" value="PEP-CTERM"/>
    <property type="match status" value="1"/>
</dbReference>
<dbReference type="EMBL" id="JADEWZ010000001">
    <property type="protein sequence ID" value="MBE9114462.1"/>
    <property type="molecule type" value="Genomic_DNA"/>
</dbReference>
<accession>A0A8J7AW67</accession>
<evidence type="ECO:0000313" key="3">
    <source>
        <dbReference type="Proteomes" id="UP000654482"/>
    </source>
</evidence>
<gene>
    <name evidence="2" type="ORF">IQ249_00995</name>
</gene>
<comment type="caution">
    <text evidence="2">The sequence shown here is derived from an EMBL/GenBank/DDBJ whole genome shotgun (WGS) entry which is preliminary data.</text>
</comment>
<name>A0A8J7AW67_9CYAN</name>
<protein>
    <submittedName>
        <fullName evidence="2">PEP-CTERM sorting domain-containing protein</fullName>
    </submittedName>
</protein>
<dbReference type="RefSeq" id="WP_194027536.1">
    <property type="nucleotide sequence ID" value="NZ_JADEWZ010000001.1"/>
</dbReference>
<proteinExistence type="predicted"/>
<evidence type="ECO:0000259" key="1">
    <source>
        <dbReference type="Pfam" id="PF07589"/>
    </source>
</evidence>
<feature type="domain" description="Ice-binding protein C-terminal" evidence="1">
    <location>
        <begin position="181"/>
        <end position="205"/>
    </location>
</feature>
<dbReference type="InterPro" id="IPR013424">
    <property type="entry name" value="Ice-binding_C"/>
</dbReference>